<keyword evidence="1" id="KW-0812">Transmembrane</keyword>
<protein>
    <submittedName>
        <fullName evidence="2">Uncharacterized protein</fullName>
    </submittedName>
</protein>
<dbReference type="EMBL" id="VBPB01000120">
    <property type="protein sequence ID" value="TMQ72117.1"/>
    <property type="molecule type" value="Genomic_DNA"/>
</dbReference>
<keyword evidence="1" id="KW-0472">Membrane</keyword>
<reference evidence="2 3" key="1">
    <citation type="journal article" date="2019" name="Nat. Microbiol.">
        <title>Mediterranean grassland soil C-N compound turnover is dependent on rainfall and depth, and is mediated by genomically divergent microorganisms.</title>
        <authorList>
            <person name="Diamond S."/>
            <person name="Andeer P.F."/>
            <person name="Li Z."/>
            <person name="Crits-Christoph A."/>
            <person name="Burstein D."/>
            <person name="Anantharaman K."/>
            <person name="Lane K.R."/>
            <person name="Thomas B.C."/>
            <person name="Pan C."/>
            <person name="Northen T.R."/>
            <person name="Banfield J.F."/>
        </authorList>
    </citation>
    <scope>NUCLEOTIDE SEQUENCE [LARGE SCALE GENOMIC DNA]</scope>
    <source>
        <strain evidence="2">WS_11</strain>
    </source>
</reference>
<dbReference type="AlphaFoldDB" id="A0A538U8C5"/>
<sequence>MLIASLVAAAHWPVLRAQALSFDDDAFVTRNPLVTHPGWSSVGRFFGEVLSPTTVRGYYLPLSMTSLMLDDAMGGRPDDLRVFHRTSLALHVMNVVLVVLILHRLFGALLPAAIAGLAFGL</sequence>
<comment type="caution">
    <text evidence="2">The sequence shown here is derived from an EMBL/GenBank/DDBJ whole genome shotgun (WGS) entry which is preliminary data.</text>
</comment>
<evidence type="ECO:0000256" key="1">
    <source>
        <dbReference type="SAM" id="Phobius"/>
    </source>
</evidence>
<evidence type="ECO:0000313" key="3">
    <source>
        <dbReference type="Proteomes" id="UP000319771"/>
    </source>
</evidence>
<organism evidence="2 3">
    <name type="scientific">Eiseniibacteriota bacterium</name>
    <dbReference type="NCBI Taxonomy" id="2212470"/>
    <lineage>
        <taxon>Bacteria</taxon>
        <taxon>Candidatus Eiseniibacteriota</taxon>
    </lineage>
</organism>
<gene>
    <name evidence="2" type="ORF">E6K81_08305</name>
</gene>
<name>A0A538U8C5_UNCEI</name>
<proteinExistence type="predicted"/>
<keyword evidence="1" id="KW-1133">Transmembrane helix</keyword>
<feature type="transmembrane region" description="Helical" evidence="1">
    <location>
        <begin position="95"/>
        <end position="119"/>
    </location>
</feature>
<evidence type="ECO:0000313" key="2">
    <source>
        <dbReference type="EMBL" id="TMQ72117.1"/>
    </source>
</evidence>
<feature type="non-terminal residue" evidence="2">
    <location>
        <position position="121"/>
    </location>
</feature>
<accession>A0A538U8C5</accession>
<dbReference type="Proteomes" id="UP000319771">
    <property type="component" value="Unassembled WGS sequence"/>
</dbReference>